<dbReference type="STRING" id="1121895.GCA_000378485_01847"/>
<evidence type="ECO:0000313" key="2">
    <source>
        <dbReference type="Proteomes" id="UP000030152"/>
    </source>
</evidence>
<organism evidence="1 2">
    <name type="scientific">Flavobacterium rivuli WB 3.3-2 = DSM 21788</name>
    <dbReference type="NCBI Taxonomy" id="1121895"/>
    <lineage>
        <taxon>Bacteria</taxon>
        <taxon>Pseudomonadati</taxon>
        <taxon>Bacteroidota</taxon>
        <taxon>Flavobacteriia</taxon>
        <taxon>Flavobacteriales</taxon>
        <taxon>Flavobacteriaceae</taxon>
        <taxon>Flavobacterium</taxon>
    </lineage>
</organism>
<name>A0A0A2M466_9FLAO</name>
<reference evidence="1 2" key="1">
    <citation type="submission" date="2013-09" db="EMBL/GenBank/DDBJ databases">
        <authorList>
            <person name="Zeng Z."/>
            <person name="Chen C."/>
        </authorList>
    </citation>
    <scope>NUCLEOTIDE SEQUENCE [LARGE SCALE GENOMIC DNA]</scope>
    <source>
        <strain evidence="1 2">WB 3.3-2</strain>
    </source>
</reference>
<sequence length="129" mass="15355">MKAENSNRTRIIGLRLTPGEYATIEKKWKSSDCHKLSDYVRHVLFNKPVTTTYRDQSTDDLMAQVMVTHREVNAIGNNFNQVVKKLHTLQQLTEFKQWYAEYQIHRRILSTQIETVKNMMQKLIESWLR</sequence>
<proteinExistence type="predicted"/>
<protein>
    <submittedName>
        <fullName evidence="1">Mobilization protein</fullName>
    </submittedName>
</protein>
<dbReference type="Pfam" id="PF21983">
    <property type="entry name" value="NikA-like"/>
    <property type="match status" value="1"/>
</dbReference>
<gene>
    <name evidence="1" type="ORF">Q765_07615</name>
</gene>
<dbReference type="EMBL" id="JRLX01000006">
    <property type="protein sequence ID" value="KGO87069.1"/>
    <property type="molecule type" value="Genomic_DNA"/>
</dbReference>
<dbReference type="AlphaFoldDB" id="A0A0A2M466"/>
<keyword evidence="2" id="KW-1185">Reference proteome</keyword>
<dbReference type="eggNOG" id="ENOG5032EZV">
    <property type="taxonomic scope" value="Bacteria"/>
</dbReference>
<evidence type="ECO:0000313" key="1">
    <source>
        <dbReference type="EMBL" id="KGO87069.1"/>
    </source>
</evidence>
<accession>A0A0A2M466</accession>
<dbReference type="Proteomes" id="UP000030152">
    <property type="component" value="Unassembled WGS sequence"/>
</dbReference>
<comment type="caution">
    <text evidence="1">The sequence shown here is derived from an EMBL/GenBank/DDBJ whole genome shotgun (WGS) entry which is preliminary data.</text>
</comment>
<dbReference type="InterPro" id="IPR053842">
    <property type="entry name" value="NikA-like"/>
</dbReference>